<reference evidence="11" key="1">
    <citation type="journal article" date="2022" name="Int. J. Mol. Sci.">
        <title>Draft Genome of Tanacetum Coccineum: Genomic Comparison of Closely Related Tanacetum-Family Plants.</title>
        <authorList>
            <person name="Yamashiro T."/>
            <person name="Shiraishi A."/>
            <person name="Nakayama K."/>
            <person name="Satake H."/>
        </authorList>
    </citation>
    <scope>NUCLEOTIDE SEQUENCE</scope>
</reference>
<proteinExistence type="inferred from homology"/>
<evidence type="ECO:0000256" key="4">
    <source>
        <dbReference type="ARBA" id="ARBA00022741"/>
    </source>
</evidence>
<feature type="compositionally biased region" description="Basic and acidic residues" evidence="8">
    <location>
        <begin position="243"/>
        <end position="257"/>
    </location>
</feature>
<evidence type="ECO:0000256" key="1">
    <source>
        <dbReference type="ARBA" id="ARBA00008832"/>
    </source>
</evidence>
<name>A0ABQ5HA44_9ASTR</name>
<reference evidence="11" key="2">
    <citation type="submission" date="2022-01" db="EMBL/GenBank/DDBJ databases">
        <authorList>
            <person name="Yamashiro T."/>
            <person name="Shiraishi A."/>
            <person name="Satake H."/>
            <person name="Nakayama K."/>
        </authorList>
    </citation>
    <scope>NUCLEOTIDE SEQUENCE</scope>
</reference>
<dbReference type="CDD" id="cd07859">
    <property type="entry name" value="STKc_TDY_MAPK"/>
    <property type="match status" value="1"/>
</dbReference>
<accession>A0ABQ5HA44</accession>
<feature type="region of interest" description="Disordered" evidence="8">
    <location>
        <begin position="1714"/>
        <end position="1742"/>
    </location>
</feature>
<dbReference type="InterPro" id="IPR003527">
    <property type="entry name" value="MAP_kinase_CS"/>
</dbReference>
<evidence type="ECO:0000313" key="12">
    <source>
        <dbReference type="Proteomes" id="UP001151760"/>
    </source>
</evidence>
<keyword evidence="4 7" id="KW-0547">Nucleotide-binding</keyword>
<feature type="compositionally biased region" description="Basic and acidic residues" evidence="8">
    <location>
        <begin position="312"/>
        <end position="324"/>
    </location>
</feature>
<gene>
    <name evidence="11" type="ORF">Tco_1058350</name>
</gene>
<comment type="caution">
    <text evidence="11">The sequence shown here is derived from an EMBL/GenBank/DDBJ whole genome shotgun (WGS) entry which is preliminary data.</text>
</comment>
<dbReference type="SMART" id="SM00220">
    <property type="entry name" value="S_TKc"/>
    <property type="match status" value="1"/>
</dbReference>
<keyword evidence="12" id="KW-1185">Reference proteome</keyword>
<evidence type="ECO:0000256" key="5">
    <source>
        <dbReference type="ARBA" id="ARBA00022777"/>
    </source>
</evidence>
<evidence type="ECO:0000256" key="2">
    <source>
        <dbReference type="ARBA" id="ARBA00022527"/>
    </source>
</evidence>
<dbReference type="EMBL" id="BQNB010019315">
    <property type="protein sequence ID" value="GJT84008.1"/>
    <property type="molecule type" value="Genomic_DNA"/>
</dbReference>
<comment type="similarity">
    <text evidence="1">Belongs to the protein kinase superfamily. CMGC Ser/Thr protein kinase family. MAP kinase subfamily.</text>
</comment>
<feature type="transmembrane region" description="Helical" evidence="9">
    <location>
        <begin position="896"/>
        <end position="917"/>
    </location>
</feature>
<keyword evidence="6 7" id="KW-0067">ATP-binding</keyword>
<dbReference type="Gene3D" id="3.60.10.10">
    <property type="entry name" value="Endonuclease/exonuclease/phosphatase"/>
    <property type="match status" value="1"/>
</dbReference>
<feature type="domain" description="Protein kinase" evidence="10">
    <location>
        <begin position="1241"/>
        <end position="1532"/>
    </location>
</feature>
<dbReference type="PROSITE" id="PS50011">
    <property type="entry name" value="PROTEIN_KINASE_DOM"/>
    <property type="match status" value="1"/>
</dbReference>
<dbReference type="GO" id="GO:0016301">
    <property type="term" value="F:kinase activity"/>
    <property type="evidence" value="ECO:0007669"/>
    <property type="project" value="UniProtKB-KW"/>
</dbReference>
<dbReference type="InterPro" id="IPR000477">
    <property type="entry name" value="RT_dom"/>
</dbReference>
<feature type="region of interest" description="Disordered" evidence="8">
    <location>
        <begin position="312"/>
        <end position="332"/>
    </location>
</feature>
<evidence type="ECO:0000256" key="6">
    <source>
        <dbReference type="ARBA" id="ARBA00022840"/>
    </source>
</evidence>
<dbReference type="InterPro" id="IPR036691">
    <property type="entry name" value="Endo/exonu/phosph_ase_sf"/>
</dbReference>
<keyword evidence="9" id="KW-0472">Membrane</keyword>
<keyword evidence="2" id="KW-0723">Serine/threonine-protein kinase</keyword>
<organism evidence="11 12">
    <name type="scientific">Tanacetum coccineum</name>
    <dbReference type="NCBI Taxonomy" id="301880"/>
    <lineage>
        <taxon>Eukaryota</taxon>
        <taxon>Viridiplantae</taxon>
        <taxon>Streptophyta</taxon>
        <taxon>Embryophyta</taxon>
        <taxon>Tracheophyta</taxon>
        <taxon>Spermatophyta</taxon>
        <taxon>Magnoliopsida</taxon>
        <taxon>eudicotyledons</taxon>
        <taxon>Gunneridae</taxon>
        <taxon>Pentapetalae</taxon>
        <taxon>asterids</taxon>
        <taxon>campanulids</taxon>
        <taxon>Asterales</taxon>
        <taxon>Asteraceae</taxon>
        <taxon>Asteroideae</taxon>
        <taxon>Anthemideae</taxon>
        <taxon>Anthemidinae</taxon>
        <taxon>Tanacetum</taxon>
    </lineage>
</organism>
<dbReference type="PROSITE" id="PS00107">
    <property type="entry name" value="PROTEIN_KINASE_ATP"/>
    <property type="match status" value="1"/>
</dbReference>
<evidence type="ECO:0000256" key="3">
    <source>
        <dbReference type="ARBA" id="ARBA00022679"/>
    </source>
</evidence>
<sequence length="1779" mass="201648">MLLNKLKISQKMIVPDLLLLHEKSTPFFEPKGKAYPGLKPHEVHVRPSNYGDSSKQSYASVANGVVEDTTTVVLVKVKGVDTISNMYSICRNEGFNDIKIHYVGGLWVWIQFENEKTCEAFKSNISFNSLWSSLMSISPSFAVDERLTWIEISGLPLCAWGSNALKKSYSLFGKFKFFNSESDDIMSMGRVCIATKLPPSVSETVSVVINGKTFDVHVKETGIWSTSIINDLDGSDSDDSYDEKESRSSNENKEKNKVLDDFIEQVVEEKVDENPINEVHQEEKELIGMESHSTSGGKPPGFETKNMHETVFKPKEESDNKGDSDATIPPGFEDLFKNGKDSEYSGSSARVNKCFTFFGNFKSNERKGFSFIAEMNKMIEVGEALGYDVKGCKRSLRKMINGIETKMTKLELFQLKSMWGNFKFDYACSMARGRSGGLVTMWDPCAFSKSRIWCSDNYIIVEGKWTNSAEVYFLINIYGPQHQPKKHILWDSLRSFIQSHEGNFILFGDLNEVRYESERFGSSFSSSDAAVFNSFIHDVGLIDLPMGGKMFTWMNKSGTKLSKLDRFLISNNALHAHSNLQVTVLDRVWSNHNPILLHCKNSDFGPFPFKKFHSWFDRKDFDVVVNEAWNSLSVTSVGSSMALHAKVKELKAQLKLWFSRTKLTEVNRKNSIMASLKILDDKIDAGQATDEEKMLRVNTWHELDNLVKLESMDLFQKARVRWDIEGDENTKFFHGIINSKRNRQMIKGILHEGVWLTDPIDIKSAFLNFYKDKISCHDSIYNFPSMSVDNRLSNEDRAQLDSMVTMEEIIRMTLRLCTFPPDYVMDKLGFSSNWGRWIRACLATSRASILINGSPTSEFSLKRGLRQGDPLSPFLFIILMEGLHIFSRYGLTETCLVGIALVLLVFAYLNLSMWMMLLSSRNGTNDLDNIIRILNSFYLASGLKINIHKSNLYGVGVPSSEVARVAAGSGCSASTLPFSYLGLPIGSNMNRTSNWKVLIDRFKARLSAPDAVIKSLESIRASFFWSASGDKRKLAWIKWSNILASLDKGGLGSIHGDEAGFDIKFCQTNGLWARIVGSIYHIHSSGYIPLNSFRFSVRDGSLVRFWKDTWLGDSPLCTRSWSWDWSRPMFSGRTQTDFNNLLIDISSLDINVERDSPIFTLSTDNTFSVNVARKFLDDCLLPSSLPCIRFGVIMATLKKLFFFIMPYRDKQRMPVRSLFGMMPRGSAEVDFFTEYGEGSRYKIEEVIGKGSYGVVCSAYDTHLGEKVAIKKINDIFEHVSDATRILREIKLLRLLRHPDIVEIKHILLPPSRREFRDIYVVFELMESDLHQVIKANDDLTPEHYQFFLYQLLRGLKYIHTANVFHRDLKPKNILANADCKLKICDFGLARVAFNDTPTAIFWTDYVATRWYRAPELCGSFFSKYTPAIDTWSIGCIFAELLTGKPLFPGKNVVHQLDLMTDLLGTPSAEAIARIRNEKARRYLSSMRKKKPIPFSQKFPNADPLALRLLERMLAFEPKDRPTAEEALSDPYFKNLAKVEREPSAQPVTKMEFEFERRRITKEDVRELIYREILEYHPNMLKEFLDGAEPTGFMYPSAVDQFKKQFAHLEEHYGKGTTAAPLERQQSSSLPRACVLYPKETAQATAEVTNGLSKCSIKEVGKQYMTNPMPMTRLPLQVPQSVQGGSAARPGKVVGSVMRYNNDAALEQRRVSGRNNNNNAVAAPTQFPLPASSYPRRSSTCKNDKVETTIEVSSNGLQARPPYIPRKVAAAQGGSGSQWY</sequence>
<dbReference type="InterPro" id="IPR011009">
    <property type="entry name" value="Kinase-like_dom_sf"/>
</dbReference>
<dbReference type="PANTHER" id="PTHR24055">
    <property type="entry name" value="MITOGEN-ACTIVATED PROTEIN KINASE"/>
    <property type="match status" value="1"/>
</dbReference>
<dbReference type="Proteomes" id="UP001151760">
    <property type="component" value="Unassembled WGS sequence"/>
</dbReference>
<feature type="region of interest" description="Disordered" evidence="8">
    <location>
        <begin position="234"/>
        <end position="257"/>
    </location>
</feature>
<keyword evidence="3" id="KW-0808">Transferase</keyword>
<dbReference type="Gene3D" id="3.30.200.20">
    <property type="entry name" value="Phosphorylase Kinase, domain 1"/>
    <property type="match status" value="1"/>
</dbReference>
<evidence type="ECO:0000256" key="7">
    <source>
        <dbReference type="PROSITE-ProRule" id="PRU10141"/>
    </source>
</evidence>
<dbReference type="Pfam" id="PF00069">
    <property type="entry name" value="Pkinase"/>
    <property type="match status" value="1"/>
</dbReference>
<dbReference type="InterPro" id="IPR050117">
    <property type="entry name" value="MAPK"/>
</dbReference>
<dbReference type="Gene3D" id="1.10.510.10">
    <property type="entry name" value="Transferase(Phosphotransferase) domain 1"/>
    <property type="match status" value="1"/>
</dbReference>
<feature type="binding site" evidence="7">
    <location>
        <position position="1271"/>
    </location>
    <ligand>
        <name>ATP</name>
        <dbReference type="ChEBI" id="CHEBI:30616"/>
    </ligand>
</feature>
<keyword evidence="5 11" id="KW-0418">Kinase</keyword>
<dbReference type="InterPro" id="IPR017441">
    <property type="entry name" value="Protein_kinase_ATP_BS"/>
</dbReference>
<evidence type="ECO:0000313" key="11">
    <source>
        <dbReference type="EMBL" id="GJT84008.1"/>
    </source>
</evidence>
<keyword evidence="9" id="KW-0812">Transmembrane</keyword>
<protein>
    <submittedName>
        <fullName evidence="11">Mitogen-activated protein kinase 15</fullName>
    </submittedName>
</protein>
<dbReference type="Pfam" id="PF00078">
    <property type="entry name" value="RVT_1"/>
    <property type="match status" value="1"/>
</dbReference>
<dbReference type="SUPFAM" id="SSF56112">
    <property type="entry name" value="Protein kinase-like (PK-like)"/>
    <property type="match status" value="1"/>
</dbReference>
<evidence type="ECO:0000259" key="10">
    <source>
        <dbReference type="PROSITE" id="PS50011"/>
    </source>
</evidence>
<keyword evidence="9" id="KW-1133">Transmembrane helix</keyword>
<feature type="transmembrane region" description="Helical" evidence="9">
    <location>
        <begin position="871"/>
        <end position="889"/>
    </location>
</feature>
<evidence type="ECO:0000256" key="8">
    <source>
        <dbReference type="SAM" id="MobiDB-lite"/>
    </source>
</evidence>
<dbReference type="PROSITE" id="PS01351">
    <property type="entry name" value="MAPK"/>
    <property type="match status" value="1"/>
</dbReference>
<dbReference type="SUPFAM" id="SSF56219">
    <property type="entry name" value="DNase I-like"/>
    <property type="match status" value="1"/>
</dbReference>
<evidence type="ECO:0000256" key="9">
    <source>
        <dbReference type="SAM" id="Phobius"/>
    </source>
</evidence>
<dbReference type="InterPro" id="IPR000719">
    <property type="entry name" value="Prot_kinase_dom"/>
</dbReference>